<proteinExistence type="predicted"/>
<protein>
    <recommendedName>
        <fullName evidence="1">HTH LytTR-type domain-containing protein</fullName>
    </recommendedName>
</protein>
<dbReference type="GO" id="GO:0003677">
    <property type="term" value="F:DNA binding"/>
    <property type="evidence" value="ECO:0007669"/>
    <property type="project" value="InterPro"/>
</dbReference>
<evidence type="ECO:0000259" key="1">
    <source>
        <dbReference type="SMART" id="SM00850"/>
    </source>
</evidence>
<feature type="domain" description="HTH LytTR-type" evidence="1">
    <location>
        <begin position="10"/>
        <end position="100"/>
    </location>
</feature>
<dbReference type="KEGG" id="ebm:SG0102_04290"/>
<evidence type="ECO:0000313" key="3">
    <source>
        <dbReference type="Proteomes" id="UP000268059"/>
    </source>
</evidence>
<organism evidence="2 3">
    <name type="scientific">Intestinibaculum porci</name>
    <dbReference type="NCBI Taxonomy" id="2487118"/>
    <lineage>
        <taxon>Bacteria</taxon>
        <taxon>Bacillati</taxon>
        <taxon>Bacillota</taxon>
        <taxon>Erysipelotrichia</taxon>
        <taxon>Erysipelotrichales</taxon>
        <taxon>Erysipelotrichaceae</taxon>
        <taxon>Intestinibaculum</taxon>
    </lineage>
</organism>
<reference evidence="2 3" key="1">
    <citation type="submission" date="2018-11" db="EMBL/GenBank/DDBJ databases">
        <title>Novel Erysipelotrichaceae bacterium isolated from small intestine of a swine.</title>
        <authorList>
            <person name="Kim J.S."/>
            <person name="Choe H."/>
            <person name="Lee Y.R."/>
            <person name="Kim K.M."/>
            <person name="Park D.S."/>
        </authorList>
    </citation>
    <scope>NUCLEOTIDE SEQUENCE [LARGE SCALE GENOMIC DNA]</scope>
    <source>
        <strain evidence="2 3">SG0102</strain>
    </source>
</reference>
<sequence length="105" mass="12701">MMKIIDMNQMKEIKLEKHEIIYTESYLNTLHIYTAKAHYTIKGHLPAFCEQASLVRVHESYAINLRYLYDFDNHDVFLLNYDVRLPIGITYRTTFQDAYKHYFEE</sequence>
<dbReference type="Proteomes" id="UP000268059">
    <property type="component" value="Chromosome"/>
</dbReference>
<dbReference type="InterPro" id="IPR007492">
    <property type="entry name" value="LytTR_DNA-bd_dom"/>
</dbReference>
<dbReference type="InParanoid" id="A0A3G9JAV3"/>
<dbReference type="SMART" id="SM00850">
    <property type="entry name" value="LytTR"/>
    <property type="match status" value="1"/>
</dbReference>
<dbReference type="RefSeq" id="WP_125118438.1">
    <property type="nucleotide sequence ID" value="NZ_AP019309.1"/>
</dbReference>
<keyword evidence="3" id="KW-1185">Reference proteome</keyword>
<accession>A0A3G9JAV3</accession>
<dbReference type="Gene3D" id="2.40.50.1020">
    <property type="entry name" value="LytTr DNA-binding domain"/>
    <property type="match status" value="1"/>
</dbReference>
<evidence type="ECO:0000313" key="2">
    <source>
        <dbReference type="EMBL" id="BBH25495.1"/>
    </source>
</evidence>
<dbReference type="OrthoDB" id="1653482at2"/>
<dbReference type="Pfam" id="PF04397">
    <property type="entry name" value="LytTR"/>
    <property type="match status" value="1"/>
</dbReference>
<gene>
    <name evidence="2" type="ORF">SG0102_04290</name>
</gene>
<dbReference type="EMBL" id="AP019309">
    <property type="protein sequence ID" value="BBH25495.1"/>
    <property type="molecule type" value="Genomic_DNA"/>
</dbReference>
<dbReference type="AlphaFoldDB" id="A0A3G9JAV3"/>
<name>A0A3G9JAV3_9FIRM</name>